<keyword evidence="1 3" id="KW-0694">RNA-binding</keyword>
<dbReference type="SMART" id="SM00363">
    <property type="entry name" value="S4"/>
    <property type="match status" value="1"/>
</dbReference>
<dbReference type="Pfam" id="PF01728">
    <property type="entry name" value="FtsJ"/>
    <property type="match status" value="1"/>
</dbReference>
<evidence type="ECO:0000259" key="4">
    <source>
        <dbReference type="SMART" id="SM00363"/>
    </source>
</evidence>
<proteinExistence type="inferred from homology"/>
<dbReference type="InterPro" id="IPR002877">
    <property type="entry name" value="RNA_MeTrfase_FtsJ_dom"/>
</dbReference>
<dbReference type="InterPro" id="IPR029063">
    <property type="entry name" value="SAM-dependent_MTases_sf"/>
</dbReference>
<dbReference type="NCBIfam" id="TIGR00478">
    <property type="entry name" value="tly"/>
    <property type="match status" value="1"/>
</dbReference>
<dbReference type="PANTHER" id="PTHR32319">
    <property type="entry name" value="BACTERIAL HEMOLYSIN-LIKE PROTEIN"/>
    <property type="match status" value="1"/>
</dbReference>
<dbReference type="Gene3D" id="3.40.50.150">
    <property type="entry name" value="Vaccinia Virus protein VP39"/>
    <property type="match status" value="1"/>
</dbReference>
<dbReference type="AlphaFoldDB" id="A0A7C2XNY1"/>
<evidence type="ECO:0000256" key="2">
    <source>
        <dbReference type="ARBA" id="ARBA00029460"/>
    </source>
</evidence>
<dbReference type="CDD" id="cd00165">
    <property type="entry name" value="S4"/>
    <property type="match status" value="1"/>
</dbReference>
<comment type="similarity">
    <text evidence="2">Belongs to the TlyA family.</text>
</comment>
<dbReference type="SUPFAM" id="SSF55174">
    <property type="entry name" value="Alpha-L RNA-binding motif"/>
    <property type="match status" value="1"/>
</dbReference>
<dbReference type="GO" id="GO:0003723">
    <property type="term" value="F:RNA binding"/>
    <property type="evidence" value="ECO:0007669"/>
    <property type="project" value="UniProtKB-KW"/>
</dbReference>
<dbReference type="PROSITE" id="PS50889">
    <property type="entry name" value="S4"/>
    <property type="match status" value="1"/>
</dbReference>
<evidence type="ECO:0000313" key="5">
    <source>
        <dbReference type="EMBL" id="HET97956.1"/>
    </source>
</evidence>
<protein>
    <submittedName>
        <fullName evidence="5">TlyA family RNA methyltransferase</fullName>
    </submittedName>
</protein>
<dbReference type="PANTHER" id="PTHR32319:SF0">
    <property type="entry name" value="BACTERIAL HEMOLYSIN-LIKE PROTEIN"/>
    <property type="match status" value="1"/>
</dbReference>
<dbReference type="CDD" id="cd02440">
    <property type="entry name" value="AdoMet_MTases"/>
    <property type="match status" value="1"/>
</dbReference>
<dbReference type="GO" id="GO:0032259">
    <property type="term" value="P:methylation"/>
    <property type="evidence" value="ECO:0007669"/>
    <property type="project" value="UniProtKB-KW"/>
</dbReference>
<dbReference type="SUPFAM" id="SSF53335">
    <property type="entry name" value="S-adenosyl-L-methionine-dependent methyltransferases"/>
    <property type="match status" value="1"/>
</dbReference>
<organism evidence="5">
    <name type="scientific">Desulfurivibrio alkaliphilus</name>
    <dbReference type="NCBI Taxonomy" id="427923"/>
    <lineage>
        <taxon>Bacteria</taxon>
        <taxon>Pseudomonadati</taxon>
        <taxon>Thermodesulfobacteriota</taxon>
        <taxon>Desulfobulbia</taxon>
        <taxon>Desulfobulbales</taxon>
        <taxon>Desulfobulbaceae</taxon>
        <taxon>Desulfurivibrio</taxon>
    </lineage>
</organism>
<accession>A0A7C2XNY1</accession>
<dbReference type="Proteomes" id="UP000885986">
    <property type="component" value="Unassembled WGS sequence"/>
</dbReference>
<sequence length="250" mass="26673">MKERLDKLLVARGLAPSRPRAQAIIAAGLVRSGDKVLDKAGMAVASDAPLMVKENPCPFVSRGGLKLAGALDRFAIDPTGLICLDVGASTGGFTDCLLQRGATRVYAVDVGYGQLAWKLRQDPRVVVMERTNARHLAPGDLPEPVDLAVVDASFISLKLLLPPILALLRPGAGIIALIKPQFEVGKGRVGKGGVVRDQELHQEVVAALKEFTQELRLNWAGVIPSPILGPKGNREFLAYLARGDKTAGHR</sequence>
<dbReference type="EMBL" id="DSDS01000105">
    <property type="protein sequence ID" value="HET97956.1"/>
    <property type="molecule type" value="Genomic_DNA"/>
</dbReference>
<dbReference type="Gene3D" id="3.10.290.10">
    <property type="entry name" value="RNA-binding S4 domain"/>
    <property type="match status" value="1"/>
</dbReference>
<name>A0A7C2XNY1_9BACT</name>
<keyword evidence="5" id="KW-0489">Methyltransferase</keyword>
<reference evidence="5" key="1">
    <citation type="journal article" date="2020" name="mSystems">
        <title>Genome- and Community-Level Interaction Insights into Carbon Utilization and Element Cycling Functions of Hydrothermarchaeota in Hydrothermal Sediment.</title>
        <authorList>
            <person name="Zhou Z."/>
            <person name="Liu Y."/>
            <person name="Xu W."/>
            <person name="Pan J."/>
            <person name="Luo Z.H."/>
            <person name="Li M."/>
        </authorList>
    </citation>
    <scope>NUCLEOTIDE SEQUENCE [LARGE SCALE GENOMIC DNA]</scope>
    <source>
        <strain evidence="5">SpSt-1224</strain>
    </source>
</reference>
<dbReference type="InterPro" id="IPR004538">
    <property type="entry name" value="Hemolysin_A/TlyA"/>
</dbReference>
<gene>
    <name evidence="5" type="ORF">ENN98_04570</name>
</gene>
<dbReference type="InterPro" id="IPR002942">
    <property type="entry name" value="S4_RNA-bd"/>
</dbReference>
<dbReference type="InterPro" id="IPR036986">
    <property type="entry name" value="S4_RNA-bd_sf"/>
</dbReference>
<feature type="domain" description="RNA-binding S4" evidence="4">
    <location>
        <begin position="3"/>
        <end position="65"/>
    </location>
</feature>
<comment type="caution">
    <text evidence="5">The sequence shown here is derived from an EMBL/GenBank/DDBJ whole genome shotgun (WGS) entry which is preliminary data.</text>
</comment>
<dbReference type="GO" id="GO:0008168">
    <property type="term" value="F:methyltransferase activity"/>
    <property type="evidence" value="ECO:0007669"/>
    <property type="project" value="UniProtKB-KW"/>
</dbReference>
<dbReference type="PIRSF" id="PIRSF005578">
    <property type="entry name" value="TlyA"/>
    <property type="match status" value="1"/>
</dbReference>
<dbReference type="InterPro" id="IPR047048">
    <property type="entry name" value="TlyA"/>
</dbReference>
<dbReference type="Pfam" id="PF01479">
    <property type="entry name" value="S4"/>
    <property type="match status" value="1"/>
</dbReference>
<keyword evidence="5" id="KW-0808">Transferase</keyword>
<evidence type="ECO:0000256" key="1">
    <source>
        <dbReference type="ARBA" id="ARBA00022884"/>
    </source>
</evidence>
<evidence type="ECO:0000256" key="3">
    <source>
        <dbReference type="PROSITE-ProRule" id="PRU00182"/>
    </source>
</evidence>